<dbReference type="EMBL" id="JBHTIR010004401">
    <property type="protein sequence ID" value="MFD0857310.1"/>
    <property type="molecule type" value="Genomic_DNA"/>
</dbReference>
<dbReference type="Proteomes" id="UP001597083">
    <property type="component" value="Unassembled WGS sequence"/>
</dbReference>
<keyword evidence="1 4" id="KW-0489">Methyltransferase</keyword>
<dbReference type="EC" id="2.1.1.222" evidence="4"/>
<dbReference type="GO" id="GO:0102208">
    <property type="term" value="F:2-polyprenyl-6-hydroxyphenol methylase activity"/>
    <property type="evidence" value="ECO:0007669"/>
    <property type="project" value="UniProtKB-EC"/>
</dbReference>
<protein>
    <submittedName>
        <fullName evidence="4">Class I SAM-dependent methyltransferase</fullName>
        <ecNumber evidence="4">2.1.1.222</ecNumber>
        <ecNumber evidence="4">2.1.1.64</ecNumber>
    </submittedName>
</protein>
<evidence type="ECO:0000256" key="1">
    <source>
        <dbReference type="ARBA" id="ARBA00022603"/>
    </source>
</evidence>
<dbReference type="PANTHER" id="PTHR43861">
    <property type="entry name" value="TRANS-ACONITATE 2-METHYLTRANSFERASE-RELATED"/>
    <property type="match status" value="1"/>
</dbReference>
<dbReference type="SUPFAM" id="SSF53335">
    <property type="entry name" value="S-adenosyl-L-methionine-dependent methyltransferases"/>
    <property type="match status" value="1"/>
</dbReference>
<name>A0ABW3CTR2_9ACTN</name>
<dbReference type="GO" id="GO:0032259">
    <property type="term" value="P:methylation"/>
    <property type="evidence" value="ECO:0007669"/>
    <property type="project" value="UniProtKB-KW"/>
</dbReference>
<accession>A0ABW3CTR2</accession>
<dbReference type="CDD" id="cd02440">
    <property type="entry name" value="AdoMet_MTases"/>
    <property type="match status" value="1"/>
</dbReference>
<keyword evidence="5" id="KW-1185">Reference proteome</keyword>
<organism evidence="4 5">
    <name type="scientific">Actinomadura adrarensis</name>
    <dbReference type="NCBI Taxonomy" id="1819600"/>
    <lineage>
        <taxon>Bacteria</taxon>
        <taxon>Bacillati</taxon>
        <taxon>Actinomycetota</taxon>
        <taxon>Actinomycetes</taxon>
        <taxon>Streptosporangiales</taxon>
        <taxon>Thermomonosporaceae</taxon>
        <taxon>Actinomadura</taxon>
    </lineage>
</organism>
<proteinExistence type="predicted"/>
<dbReference type="Pfam" id="PF13649">
    <property type="entry name" value="Methyltransf_25"/>
    <property type="match status" value="1"/>
</dbReference>
<reference evidence="5" key="1">
    <citation type="journal article" date="2019" name="Int. J. Syst. Evol. Microbiol.">
        <title>The Global Catalogue of Microorganisms (GCM) 10K type strain sequencing project: providing services to taxonomists for standard genome sequencing and annotation.</title>
        <authorList>
            <consortium name="The Broad Institute Genomics Platform"/>
            <consortium name="The Broad Institute Genome Sequencing Center for Infectious Disease"/>
            <person name="Wu L."/>
            <person name="Ma J."/>
        </authorList>
    </citation>
    <scope>NUCLEOTIDE SEQUENCE [LARGE SCALE GENOMIC DNA]</scope>
    <source>
        <strain evidence="5">JCM 31696</strain>
    </source>
</reference>
<evidence type="ECO:0000259" key="3">
    <source>
        <dbReference type="Pfam" id="PF13649"/>
    </source>
</evidence>
<dbReference type="Gene3D" id="3.40.50.150">
    <property type="entry name" value="Vaccinia Virus protein VP39"/>
    <property type="match status" value="1"/>
</dbReference>
<dbReference type="InterPro" id="IPR029063">
    <property type="entry name" value="SAM-dependent_MTases_sf"/>
</dbReference>
<comment type="caution">
    <text evidence="4">The sequence shown here is derived from an EMBL/GenBank/DDBJ whole genome shotgun (WGS) entry which is preliminary data.</text>
</comment>
<keyword evidence="2 4" id="KW-0808">Transferase</keyword>
<dbReference type="GO" id="GO:0061542">
    <property type="term" value="F:3-demethylubiquinol 3-O-methyltransferase activity"/>
    <property type="evidence" value="ECO:0007669"/>
    <property type="project" value="UniProtKB-EC"/>
</dbReference>
<gene>
    <name evidence="4" type="ORF">ACFQ07_34220</name>
</gene>
<dbReference type="InterPro" id="IPR041698">
    <property type="entry name" value="Methyltransf_25"/>
</dbReference>
<dbReference type="EC" id="2.1.1.64" evidence="4"/>
<evidence type="ECO:0000313" key="4">
    <source>
        <dbReference type="EMBL" id="MFD0857310.1"/>
    </source>
</evidence>
<evidence type="ECO:0000313" key="5">
    <source>
        <dbReference type="Proteomes" id="UP001597083"/>
    </source>
</evidence>
<sequence length="201" mass="22093">MVPGTVGYAEDADALVRRYERLEFSEVHSDVLHLFPERPGRVLDVGAGSGRDAAALATAGHDVVAVEPTAEMRMRAQRLHPSERITWVNDALPDLQRLSETPPFDAILLSAVWMHLDEQERPSAMKRLTTMLAPGGGIVLTLRHGPMSPRHRMFDVSAEETINLAEQAGLTLLHHNREEDLLGRSTVSWSCLGFGWANAGA</sequence>
<feature type="domain" description="Methyltransferase" evidence="3">
    <location>
        <begin position="42"/>
        <end position="136"/>
    </location>
</feature>
<evidence type="ECO:0000256" key="2">
    <source>
        <dbReference type="ARBA" id="ARBA00022679"/>
    </source>
</evidence>
<dbReference type="PANTHER" id="PTHR43861:SF1">
    <property type="entry name" value="TRANS-ACONITATE 2-METHYLTRANSFERASE"/>
    <property type="match status" value="1"/>
</dbReference>